<dbReference type="Gene3D" id="3.40.50.720">
    <property type="entry name" value="NAD(P)-binding Rossmann-like Domain"/>
    <property type="match status" value="1"/>
</dbReference>
<organism evidence="1 2">
    <name type="scientific">Desulfonema magnum</name>
    <dbReference type="NCBI Taxonomy" id="45655"/>
    <lineage>
        <taxon>Bacteria</taxon>
        <taxon>Pseudomonadati</taxon>
        <taxon>Thermodesulfobacteriota</taxon>
        <taxon>Desulfobacteria</taxon>
        <taxon>Desulfobacterales</taxon>
        <taxon>Desulfococcaceae</taxon>
        <taxon>Desulfonema</taxon>
    </lineage>
</organism>
<evidence type="ECO:0008006" key="3">
    <source>
        <dbReference type="Google" id="ProtNLM"/>
    </source>
</evidence>
<dbReference type="EMBL" id="CP061800">
    <property type="protein sequence ID" value="QTA90695.1"/>
    <property type="molecule type" value="Genomic_DNA"/>
</dbReference>
<protein>
    <recommendedName>
        <fullName evidence="3">Dehydrogenase</fullName>
    </recommendedName>
</protein>
<dbReference type="InterPro" id="IPR036291">
    <property type="entry name" value="NAD(P)-bd_dom_sf"/>
</dbReference>
<dbReference type="Proteomes" id="UP000663722">
    <property type="component" value="Chromosome"/>
</dbReference>
<name>A0A975BSB9_9BACT</name>
<proteinExistence type="predicted"/>
<evidence type="ECO:0000313" key="2">
    <source>
        <dbReference type="Proteomes" id="UP000663722"/>
    </source>
</evidence>
<dbReference type="KEGG" id="dmm:dnm_067560"/>
<keyword evidence="2" id="KW-1185">Reference proteome</keyword>
<evidence type="ECO:0000313" key="1">
    <source>
        <dbReference type="EMBL" id="QTA90695.1"/>
    </source>
</evidence>
<reference evidence="1" key="1">
    <citation type="journal article" date="2021" name="Microb. Physiol.">
        <title>Proteogenomic Insights into the Physiology of Marine, Sulfate-Reducing, Filamentous Desulfonema limicola and Desulfonema magnum.</title>
        <authorList>
            <person name="Schnaars V."/>
            <person name="Wohlbrand L."/>
            <person name="Scheve S."/>
            <person name="Hinrichs C."/>
            <person name="Reinhardt R."/>
            <person name="Rabus R."/>
        </authorList>
    </citation>
    <scope>NUCLEOTIDE SEQUENCE</scope>
    <source>
        <strain evidence="1">4be13</strain>
    </source>
</reference>
<dbReference type="AlphaFoldDB" id="A0A975BSB9"/>
<accession>A0A975BSB9</accession>
<gene>
    <name evidence="1" type="ORF">dnm_067560</name>
</gene>
<sequence length="694" mass="76626">MKKIVSISLGTGDKDYEFATKFLGQDFHIRRFGTDRNLEKAADILVQWDKKADAIGLGNVKFPYDIGPEKLTQNHSEKLKKLTSQIKTPVVTGENLRRIGHERTLRHIQFKFGGNYFNNARVLFFSGMTHYTMAKVMSEYTDNLAFADPILENCISKILSSLKELEIYAKGFHDVLKWFPGTRLNASGLPLRRWNGYIMRKSVQKANIIVIPCYDFRKYAEKCPAEDLRGKTVISSTISDDRVQFLKEKGADVIIDTVPKLLESVVSVNVLEAMMITALEKSPDKVTDDDLSEIVGKQGTEPRMIYSSGRPGRVSRFAFVIHPLSQEHLKKDKTVEILSGLTPPVFLDVAEKIVSYAPPWIYSKVTGIKSPTGAEAEGWLIILGGTSEQMLSRSPEFTDKRLVQAAKLAKRLGAQIVGLGTFTRAVGDAGVTAANLADIPVTTGYSYTISGTLWAVADAVRRMGLIRGEKGKRLNARAMVIGASGTVGSVCCRLLSHAFEDVRMTGQDMAKLLALKASVLEETPDVRLSVSTQSDKYLPDMDVIIIAASEAGEALPDIMRVKSGCVIADMASSPVLFPEDVKKRPDVLVIESGEIELPGNPEMKNIGLPPKVAYPSLAETIVLALEGRFENFTTGRDIEWQKVREIYKTGLRHGMKLAAISGVNGVLTDEDIAKVRSLALEDRKRNSVRVKKQN</sequence>
<dbReference type="SUPFAM" id="SSF51735">
    <property type="entry name" value="NAD(P)-binding Rossmann-fold domains"/>
    <property type="match status" value="1"/>
</dbReference>
<dbReference type="RefSeq" id="WP_207678776.1">
    <property type="nucleotide sequence ID" value="NZ_CP061800.1"/>
</dbReference>